<reference evidence="1" key="2">
    <citation type="journal article" date="2015" name="Data Brief">
        <title>Shoot transcriptome of the giant reed, Arundo donax.</title>
        <authorList>
            <person name="Barrero R.A."/>
            <person name="Guerrero F.D."/>
            <person name="Moolhuijzen P."/>
            <person name="Goolsby J.A."/>
            <person name="Tidwell J."/>
            <person name="Bellgard S.E."/>
            <person name="Bellgard M.I."/>
        </authorList>
    </citation>
    <scope>NUCLEOTIDE SEQUENCE</scope>
    <source>
        <tissue evidence="1">Shoot tissue taken approximately 20 cm above the soil surface</tissue>
    </source>
</reference>
<reference evidence="1" key="1">
    <citation type="submission" date="2014-09" db="EMBL/GenBank/DDBJ databases">
        <authorList>
            <person name="Magalhaes I.L.F."/>
            <person name="Oliveira U."/>
            <person name="Santos F.R."/>
            <person name="Vidigal T.H.D.A."/>
            <person name="Brescovit A.D."/>
            <person name="Santos A.J."/>
        </authorList>
    </citation>
    <scope>NUCLEOTIDE SEQUENCE</scope>
    <source>
        <tissue evidence="1">Shoot tissue taken approximately 20 cm above the soil surface</tissue>
    </source>
</reference>
<accession>A0A0A9FUK8</accession>
<proteinExistence type="predicted"/>
<dbReference type="EMBL" id="GBRH01182962">
    <property type="protein sequence ID" value="JAE14934.1"/>
    <property type="molecule type" value="Transcribed_RNA"/>
</dbReference>
<protein>
    <submittedName>
        <fullName evidence="1">Uncharacterized protein</fullName>
    </submittedName>
</protein>
<dbReference type="AlphaFoldDB" id="A0A0A9FUK8"/>
<name>A0A0A9FUK8_ARUDO</name>
<sequence>MPPNSFFCSLFAGNSQERPCCPAL</sequence>
<evidence type="ECO:0000313" key="1">
    <source>
        <dbReference type="EMBL" id="JAE14934.1"/>
    </source>
</evidence>
<organism evidence="1">
    <name type="scientific">Arundo donax</name>
    <name type="common">Giant reed</name>
    <name type="synonym">Donax arundinaceus</name>
    <dbReference type="NCBI Taxonomy" id="35708"/>
    <lineage>
        <taxon>Eukaryota</taxon>
        <taxon>Viridiplantae</taxon>
        <taxon>Streptophyta</taxon>
        <taxon>Embryophyta</taxon>
        <taxon>Tracheophyta</taxon>
        <taxon>Spermatophyta</taxon>
        <taxon>Magnoliopsida</taxon>
        <taxon>Liliopsida</taxon>
        <taxon>Poales</taxon>
        <taxon>Poaceae</taxon>
        <taxon>PACMAD clade</taxon>
        <taxon>Arundinoideae</taxon>
        <taxon>Arundineae</taxon>
        <taxon>Arundo</taxon>
    </lineage>
</organism>